<reference evidence="1 2" key="1">
    <citation type="submission" date="2016-05" db="EMBL/GenBank/DDBJ databases">
        <title>Genome Sequence of Pseudomonas citronellolis Strain SJTE-3, an Estrogens and Persistent Organic Pollutants degradation strain.</title>
        <authorList>
            <person name="Liang R."/>
        </authorList>
    </citation>
    <scope>NUCLEOTIDE SEQUENCE [LARGE SCALE GENOMIC DNA]</scope>
    <source>
        <strain evidence="1 2">SJTE-3</strain>
    </source>
</reference>
<dbReference type="InterPro" id="IPR003718">
    <property type="entry name" value="OsmC/Ohr_fam"/>
</dbReference>
<dbReference type="PANTHER" id="PTHR39624">
    <property type="entry name" value="PROTEIN INVOLVED IN RIMO-MEDIATED BETA-METHYLTHIOLATION OF RIBOSOMAL PROTEIN S12 YCAO"/>
    <property type="match status" value="1"/>
</dbReference>
<dbReference type="Proteomes" id="UP000077748">
    <property type="component" value="Chromosome"/>
</dbReference>
<dbReference type="AlphaFoldDB" id="A0A1A9KD69"/>
<dbReference type="InterPro" id="IPR015946">
    <property type="entry name" value="KH_dom-like_a/b"/>
</dbReference>
<gene>
    <name evidence="1" type="ORF">A9C11_16920</name>
</gene>
<dbReference type="PANTHER" id="PTHR39624:SF2">
    <property type="entry name" value="OSMC-LIKE PROTEIN"/>
    <property type="match status" value="1"/>
</dbReference>
<sequence length="131" mass="13976">MSDATVTASHAGIPYQVSLSDGLHQWLADEPAELGGGNQGPGPFQLLLSSLGACTAITLAMYARRKQWPLDGIQVQLRLSQEKPGNSRIARGIGLNGALDDAQRQRLLEIANACPVHKLLSGEIHIDSQLV</sequence>
<dbReference type="EMBL" id="CP015878">
    <property type="protein sequence ID" value="ANI15557.1"/>
    <property type="molecule type" value="Genomic_DNA"/>
</dbReference>
<evidence type="ECO:0000313" key="2">
    <source>
        <dbReference type="Proteomes" id="UP000077748"/>
    </source>
</evidence>
<protein>
    <submittedName>
        <fullName evidence="1">Peroxiredoxin</fullName>
    </submittedName>
</protein>
<accession>A0A1A9KD69</accession>
<dbReference type="SUPFAM" id="SSF82784">
    <property type="entry name" value="OsmC-like"/>
    <property type="match status" value="1"/>
</dbReference>
<dbReference type="Pfam" id="PF02566">
    <property type="entry name" value="OsmC"/>
    <property type="match status" value="1"/>
</dbReference>
<proteinExistence type="predicted"/>
<dbReference type="Gene3D" id="3.30.300.20">
    <property type="match status" value="1"/>
</dbReference>
<evidence type="ECO:0000313" key="1">
    <source>
        <dbReference type="EMBL" id="ANI15557.1"/>
    </source>
</evidence>
<dbReference type="RefSeq" id="WP_064583341.1">
    <property type="nucleotide sequence ID" value="NZ_CP015878.1"/>
</dbReference>
<organism evidence="1 2">
    <name type="scientific">Pseudomonas citronellolis</name>
    <dbReference type="NCBI Taxonomy" id="53408"/>
    <lineage>
        <taxon>Bacteria</taxon>
        <taxon>Pseudomonadati</taxon>
        <taxon>Pseudomonadota</taxon>
        <taxon>Gammaproteobacteria</taxon>
        <taxon>Pseudomonadales</taxon>
        <taxon>Pseudomonadaceae</taxon>
        <taxon>Pseudomonas</taxon>
    </lineage>
</organism>
<dbReference type="InterPro" id="IPR036102">
    <property type="entry name" value="OsmC/Ohrsf"/>
</dbReference>
<name>A0A1A9KD69_9PSED</name>